<dbReference type="EMBL" id="JAAGMS010000380">
    <property type="protein sequence ID" value="NEC03095.1"/>
    <property type="molecule type" value="Genomic_DNA"/>
</dbReference>
<dbReference type="Proteomes" id="UP000470951">
    <property type="component" value="Unassembled WGS sequence"/>
</dbReference>
<evidence type="ECO:0000313" key="1">
    <source>
        <dbReference type="EMBL" id="NEC03095.1"/>
    </source>
</evidence>
<accession>A0A7K3RLP2</accession>
<organism evidence="1 2">
    <name type="scientific">Streptomyces anulatus</name>
    <name type="common">Streptomyces chrysomallus</name>
    <dbReference type="NCBI Taxonomy" id="1892"/>
    <lineage>
        <taxon>Bacteria</taxon>
        <taxon>Bacillati</taxon>
        <taxon>Actinomycetota</taxon>
        <taxon>Actinomycetes</taxon>
        <taxon>Kitasatosporales</taxon>
        <taxon>Streptomycetaceae</taxon>
        <taxon>Streptomyces</taxon>
    </lineage>
</organism>
<feature type="non-terminal residue" evidence="1">
    <location>
        <position position="95"/>
    </location>
</feature>
<comment type="caution">
    <text evidence="1">The sequence shown here is derived from an EMBL/GenBank/DDBJ whole genome shotgun (WGS) entry which is preliminary data.</text>
</comment>
<reference evidence="1 2" key="1">
    <citation type="submission" date="2020-01" db="EMBL/GenBank/DDBJ databases">
        <title>Insect and environment-associated Actinomycetes.</title>
        <authorList>
            <person name="Currrie C."/>
            <person name="Chevrette M."/>
            <person name="Carlson C."/>
            <person name="Stubbendieck R."/>
            <person name="Wendt-Pienkowski E."/>
        </authorList>
    </citation>
    <scope>NUCLEOTIDE SEQUENCE [LARGE SCALE GENOMIC DNA]</scope>
    <source>
        <strain evidence="1 2">SID7903</strain>
    </source>
</reference>
<evidence type="ECO:0000313" key="2">
    <source>
        <dbReference type="Proteomes" id="UP000470951"/>
    </source>
</evidence>
<protein>
    <submittedName>
        <fullName evidence="1">Uncharacterized protein</fullName>
    </submittedName>
</protein>
<sequence>MLRLHRLRRPGGGHLIGRGLGRCFRRRLRLGRPGLRDDDGADGADRRCLYGDRLGNDRFCRDGLRRGLSLRRLLGLRSRLGLRGRLRLRTGSGLR</sequence>
<gene>
    <name evidence="1" type="ORF">G3I58_34710</name>
</gene>
<name>A0A7K3RLP2_STRAQ</name>
<proteinExistence type="predicted"/>
<dbReference type="AlphaFoldDB" id="A0A7K3RLP2"/>